<dbReference type="GO" id="GO:0051028">
    <property type="term" value="P:mRNA transport"/>
    <property type="evidence" value="ECO:0007669"/>
    <property type="project" value="UniProtKB-KW"/>
</dbReference>
<keyword evidence="10" id="KW-0539">Nucleus</keyword>
<keyword evidence="15" id="KW-1185">Reference proteome</keyword>
<dbReference type="GO" id="GO:0031080">
    <property type="term" value="C:nuclear pore outer ring"/>
    <property type="evidence" value="ECO:0007669"/>
    <property type="project" value="EnsemblFungi"/>
</dbReference>
<evidence type="ECO:0008006" key="16">
    <source>
        <dbReference type="Google" id="ProtNLM"/>
    </source>
</evidence>
<sequence>MKPFNSGHEDLVLDVSYDFYGRHLATCSADQHVKVFKLDKESEEWILSDSWRAHDASVVSVDWVAPEYGRLLATASHDKSIKIWEEDPDGTEGSGRRWTRLATLNDSSGALYGIQFAPSHLGLRLASIGNDGVLRIYDALEPQDLRVWTLTTEVKVLAIPPAHQLQSAFCLSWCPTRFAPERLAVCVLDKALIYQRGRNGKLHNVARLTGHNGLIRSVAWAPSIGRLYQLVATGCKDGKVRIFKITESTVSATNKNNSMTSSQLTKDDSESQTLNDEEPENTTEPALQVEILSEHADHGGEVWSVSWNITGTILSSTGEDGKVRLWKSTYSNEYKCMSVITSQS</sequence>
<dbReference type="eggNOG" id="KOG2445">
    <property type="taxonomic scope" value="Eukaryota"/>
</dbReference>
<dbReference type="GO" id="GO:0015031">
    <property type="term" value="P:protein transport"/>
    <property type="evidence" value="ECO:0007669"/>
    <property type="project" value="UniProtKB-KW"/>
</dbReference>
<dbReference type="PANTHER" id="PTHR11024">
    <property type="entry name" value="NUCLEAR PORE COMPLEX PROTEIN SEC13 / SEH1 FAMILY MEMBER"/>
    <property type="match status" value="1"/>
</dbReference>
<keyword evidence="3" id="KW-0813">Transport</keyword>
<dbReference type="InParanoid" id="I2GYV1"/>
<keyword evidence="8" id="KW-0811">Translocation</keyword>
<dbReference type="STRING" id="1071380.I2GYV1"/>
<name>I2GYV1_HENB6</name>
<gene>
    <name evidence="14" type="primary">TBLA0B04670</name>
    <name evidence="14" type="ORF">TBLA_0B04670</name>
</gene>
<dbReference type="OrthoDB" id="5566198at2759"/>
<dbReference type="PANTHER" id="PTHR11024:SF3">
    <property type="entry name" value="NUCLEOPORIN SEH1"/>
    <property type="match status" value="1"/>
</dbReference>
<evidence type="ECO:0000256" key="2">
    <source>
        <dbReference type="ARBA" id="ARBA00010102"/>
    </source>
</evidence>
<dbReference type="InterPro" id="IPR015943">
    <property type="entry name" value="WD40/YVTN_repeat-like_dom_sf"/>
</dbReference>
<dbReference type="SUPFAM" id="SSF50978">
    <property type="entry name" value="WD40 repeat-like"/>
    <property type="match status" value="1"/>
</dbReference>
<dbReference type="Gene3D" id="2.130.10.10">
    <property type="entry name" value="YVTN repeat-like/Quinoprotein amine dehydrogenase"/>
    <property type="match status" value="1"/>
</dbReference>
<evidence type="ECO:0000256" key="5">
    <source>
        <dbReference type="ARBA" id="ARBA00022737"/>
    </source>
</evidence>
<dbReference type="Proteomes" id="UP000002866">
    <property type="component" value="Chromosome 2"/>
</dbReference>
<evidence type="ECO:0000256" key="6">
    <source>
        <dbReference type="ARBA" id="ARBA00022816"/>
    </source>
</evidence>
<evidence type="ECO:0000256" key="4">
    <source>
        <dbReference type="ARBA" id="ARBA00022574"/>
    </source>
</evidence>
<dbReference type="OMA" id="NAPTRRW"/>
<dbReference type="SMART" id="SM00320">
    <property type="entry name" value="WD40"/>
    <property type="match status" value="6"/>
</dbReference>
<dbReference type="PROSITE" id="PS50082">
    <property type="entry name" value="WD_REPEATS_2"/>
    <property type="match status" value="3"/>
</dbReference>
<dbReference type="GO" id="GO:0034198">
    <property type="term" value="P:cellular response to amino acid starvation"/>
    <property type="evidence" value="ECO:0007669"/>
    <property type="project" value="TreeGrafter"/>
</dbReference>
<dbReference type="GO" id="GO:1904263">
    <property type="term" value="P:positive regulation of TORC1 signaling"/>
    <property type="evidence" value="ECO:0007669"/>
    <property type="project" value="EnsemblFungi"/>
</dbReference>
<dbReference type="GO" id="GO:0035859">
    <property type="term" value="C:Seh1-associated complex"/>
    <property type="evidence" value="ECO:0007669"/>
    <property type="project" value="EnsemblFungi"/>
</dbReference>
<reference evidence="14 15" key="1">
    <citation type="journal article" date="2011" name="Proc. Natl. Acad. Sci. U.S.A.">
        <title>Evolutionary erosion of yeast sex chromosomes by mating-type switching accidents.</title>
        <authorList>
            <person name="Gordon J.L."/>
            <person name="Armisen D."/>
            <person name="Proux-Wera E."/>
            <person name="Oheigeartaigh S.S."/>
            <person name="Byrne K.P."/>
            <person name="Wolfe K.H."/>
        </authorList>
    </citation>
    <scope>NUCLEOTIDE SEQUENCE [LARGE SCALE GENOMIC DNA]</scope>
    <source>
        <strain evidence="15">ATCC 34711 / CBS 6284 / DSM 70876 / NBRC 10599 / NRRL Y-10934 / UCD 77-7</strain>
    </source>
</reference>
<comment type="similarity">
    <text evidence="2">Belongs to the WD repeat SEC13 family.</text>
</comment>
<proteinExistence type="inferred from homology"/>
<keyword evidence="4 12" id="KW-0853">WD repeat</keyword>
<organism evidence="14 15">
    <name type="scientific">Henningerozyma blattae (strain ATCC 34711 / CBS 6284 / DSM 70876 / NBRC 10599 / NRRL Y-10934 / UCD 77-7)</name>
    <name type="common">Yeast</name>
    <name type="synonym">Tetrapisispora blattae</name>
    <dbReference type="NCBI Taxonomy" id="1071380"/>
    <lineage>
        <taxon>Eukaryota</taxon>
        <taxon>Fungi</taxon>
        <taxon>Dikarya</taxon>
        <taxon>Ascomycota</taxon>
        <taxon>Saccharomycotina</taxon>
        <taxon>Saccharomycetes</taxon>
        <taxon>Saccharomycetales</taxon>
        <taxon>Saccharomycetaceae</taxon>
        <taxon>Henningerozyma</taxon>
    </lineage>
</organism>
<protein>
    <recommendedName>
        <fullName evidence="16">Anaphase-promoting complex subunit 4 WD40 domain-containing protein</fullName>
    </recommendedName>
</protein>
<dbReference type="AlphaFoldDB" id="I2GYV1"/>
<evidence type="ECO:0000256" key="10">
    <source>
        <dbReference type="ARBA" id="ARBA00023242"/>
    </source>
</evidence>
<feature type="repeat" description="WD" evidence="12">
    <location>
        <begin position="208"/>
        <end position="253"/>
    </location>
</feature>
<evidence type="ECO:0000256" key="3">
    <source>
        <dbReference type="ARBA" id="ARBA00022448"/>
    </source>
</evidence>
<accession>I2GYV1</accession>
<dbReference type="KEGG" id="tbl:TBLA_0B04670"/>
<keyword evidence="6" id="KW-0509">mRNA transport</keyword>
<evidence type="ECO:0000256" key="7">
    <source>
        <dbReference type="ARBA" id="ARBA00022927"/>
    </source>
</evidence>
<dbReference type="GO" id="GO:0005198">
    <property type="term" value="F:structural molecule activity"/>
    <property type="evidence" value="ECO:0007669"/>
    <property type="project" value="InterPro"/>
</dbReference>
<feature type="region of interest" description="Disordered" evidence="13">
    <location>
        <begin position="254"/>
        <end position="283"/>
    </location>
</feature>
<keyword evidence="9" id="KW-0906">Nuclear pore complex</keyword>
<keyword evidence="5" id="KW-0677">Repeat</keyword>
<dbReference type="RefSeq" id="XP_004178822.1">
    <property type="nucleotide sequence ID" value="XM_004178774.1"/>
</dbReference>
<feature type="compositionally biased region" description="Polar residues" evidence="13">
    <location>
        <begin position="254"/>
        <end position="264"/>
    </location>
</feature>
<evidence type="ECO:0000256" key="1">
    <source>
        <dbReference type="ARBA" id="ARBA00004567"/>
    </source>
</evidence>
<dbReference type="InterPro" id="IPR037363">
    <property type="entry name" value="Sec13/Seh1_fam"/>
</dbReference>
<evidence type="ECO:0000256" key="8">
    <source>
        <dbReference type="ARBA" id="ARBA00023010"/>
    </source>
</evidence>
<evidence type="ECO:0000313" key="15">
    <source>
        <dbReference type="Proteomes" id="UP000002866"/>
    </source>
</evidence>
<evidence type="ECO:0000313" key="14">
    <source>
        <dbReference type="EMBL" id="CCH59303.1"/>
    </source>
</evidence>
<dbReference type="Pfam" id="PF00400">
    <property type="entry name" value="WD40"/>
    <property type="match status" value="4"/>
</dbReference>
<evidence type="ECO:0000256" key="9">
    <source>
        <dbReference type="ARBA" id="ARBA00023132"/>
    </source>
</evidence>
<dbReference type="InterPro" id="IPR036322">
    <property type="entry name" value="WD40_repeat_dom_sf"/>
</dbReference>
<dbReference type="GeneID" id="14494723"/>
<evidence type="ECO:0000256" key="11">
    <source>
        <dbReference type="ARBA" id="ARBA00029433"/>
    </source>
</evidence>
<keyword evidence="7" id="KW-0653">Protein transport</keyword>
<feature type="repeat" description="WD" evidence="12">
    <location>
        <begin position="295"/>
        <end position="327"/>
    </location>
</feature>
<dbReference type="HOGENOM" id="CLU_032441_1_1_1"/>
<dbReference type="InterPro" id="IPR001680">
    <property type="entry name" value="WD40_rpt"/>
</dbReference>
<dbReference type="PROSITE" id="PS50294">
    <property type="entry name" value="WD_REPEATS_REGION"/>
    <property type="match status" value="2"/>
</dbReference>
<evidence type="ECO:0000256" key="12">
    <source>
        <dbReference type="PROSITE-ProRule" id="PRU00221"/>
    </source>
</evidence>
<dbReference type="EMBL" id="HE806317">
    <property type="protein sequence ID" value="CCH59303.1"/>
    <property type="molecule type" value="Genomic_DNA"/>
</dbReference>
<dbReference type="FunCoup" id="I2GYV1">
    <property type="interactions" value="1273"/>
</dbReference>
<comment type="subcellular location">
    <subcellularLocation>
        <location evidence="11">Endomembrane system</location>
        <topology evidence="11">Peripheral membrane protein</topology>
        <orientation evidence="11">Cytoplasmic side</orientation>
    </subcellularLocation>
    <subcellularLocation>
        <location evidence="1">Nucleus</location>
        <location evidence="1">Nuclear pore complex</location>
    </subcellularLocation>
</comment>
<evidence type="ECO:0000256" key="13">
    <source>
        <dbReference type="SAM" id="MobiDB-lite"/>
    </source>
</evidence>
<feature type="repeat" description="WD" evidence="12">
    <location>
        <begin position="51"/>
        <end position="85"/>
    </location>
</feature>